<evidence type="ECO:0000313" key="3">
    <source>
        <dbReference type="Proteomes" id="UP000585507"/>
    </source>
</evidence>
<keyword evidence="3" id="KW-1185">Reference proteome</keyword>
<dbReference type="Pfam" id="PF03435">
    <property type="entry name" value="Sacchrp_dh_NADP"/>
    <property type="match status" value="1"/>
</dbReference>
<dbReference type="SUPFAM" id="SSF51735">
    <property type="entry name" value="NAD(P)-binding Rossmann-fold domains"/>
    <property type="match status" value="1"/>
</dbReference>
<dbReference type="Gene3D" id="3.40.50.720">
    <property type="entry name" value="NAD(P)-binding Rossmann-like Domain"/>
    <property type="match status" value="1"/>
</dbReference>
<dbReference type="PANTHER" id="PTHR43781">
    <property type="entry name" value="SACCHAROPINE DEHYDROGENASE"/>
    <property type="match status" value="1"/>
</dbReference>
<dbReference type="AlphaFoldDB" id="A0A7W8UCH1"/>
<dbReference type="InterPro" id="IPR005097">
    <property type="entry name" value="Sacchrp_dh_NADP-bd"/>
</dbReference>
<accession>A0A7W8UCH1</accession>
<organism evidence="2 3">
    <name type="scientific">Rhizobium giardinii</name>
    <dbReference type="NCBI Taxonomy" id="56731"/>
    <lineage>
        <taxon>Bacteria</taxon>
        <taxon>Pseudomonadati</taxon>
        <taxon>Pseudomonadota</taxon>
        <taxon>Alphaproteobacteria</taxon>
        <taxon>Hyphomicrobiales</taxon>
        <taxon>Rhizobiaceae</taxon>
        <taxon>Rhizobium/Agrobacterium group</taxon>
        <taxon>Rhizobium</taxon>
    </lineage>
</organism>
<evidence type="ECO:0000313" key="2">
    <source>
        <dbReference type="EMBL" id="MBB5535977.1"/>
    </source>
</evidence>
<dbReference type="Proteomes" id="UP000585507">
    <property type="component" value="Unassembled WGS sequence"/>
</dbReference>
<protein>
    <recommendedName>
        <fullName evidence="1">Saccharopine dehydrogenase NADP binding domain-containing protein</fullName>
    </recommendedName>
</protein>
<sequence length="345" mass="36779">MSDRVAVTSRVVAVFGAAGHTGRFVVAELLRRGIRPIAIARSADALAAANFREPEVLCRPATVDDEGSLLQALAGAGAVINCAGPFLDTADALAAAAVKLRIHYLDVSAEQPSVTTTLEKFDKPAREAGIAVIPGTGFYGGLADLLVTAVLGDWISADTIDILIGLDSWHPTRGTRVTGERNKATRMVVADGSLTPLPLPSAQKHWNFGAALGEQLVSEMPFSEIVLISRHVKTSELHTYLSTAALTDIRDKTTPAPQAVDSTGRSAQRFVVDVIARREGATRRIIARGQDIYAFTAPLVCEVVERLVRQQFSQAGAHAPGEILNAREVLTVLHPDHLEFEIAAS</sequence>
<feature type="domain" description="Saccharopine dehydrogenase NADP binding" evidence="1">
    <location>
        <begin position="12"/>
        <end position="133"/>
    </location>
</feature>
<dbReference type="RefSeq" id="WP_018324900.1">
    <property type="nucleotide sequence ID" value="NZ_JACHBK010000005.1"/>
</dbReference>
<name>A0A7W8UCH1_9HYPH</name>
<reference evidence="2 3" key="1">
    <citation type="submission" date="2020-08" db="EMBL/GenBank/DDBJ databases">
        <title>Genomic Encyclopedia of Type Strains, Phase IV (KMG-V): Genome sequencing to study the core and pangenomes of soil and plant-associated prokaryotes.</title>
        <authorList>
            <person name="Whitman W."/>
        </authorList>
    </citation>
    <scope>NUCLEOTIDE SEQUENCE [LARGE SCALE GENOMIC DNA]</scope>
    <source>
        <strain evidence="2 3">SEMIA 4084</strain>
    </source>
</reference>
<dbReference type="PANTHER" id="PTHR43781:SF1">
    <property type="entry name" value="SACCHAROPINE DEHYDROGENASE"/>
    <property type="match status" value="1"/>
</dbReference>
<dbReference type="InterPro" id="IPR036291">
    <property type="entry name" value="NAD(P)-bd_dom_sf"/>
</dbReference>
<evidence type="ECO:0000259" key="1">
    <source>
        <dbReference type="Pfam" id="PF03435"/>
    </source>
</evidence>
<gene>
    <name evidence="2" type="ORF">GGD55_002681</name>
</gene>
<proteinExistence type="predicted"/>
<dbReference type="EMBL" id="JACHBK010000005">
    <property type="protein sequence ID" value="MBB5535977.1"/>
    <property type="molecule type" value="Genomic_DNA"/>
</dbReference>
<comment type="caution">
    <text evidence="2">The sequence shown here is derived from an EMBL/GenBank/DDBJ whole genome shotgun (WGS) entry which is preliminary data.</text>
</comment>